<gene>
    <name evidence="2" type="ORF">LCGC14_2275580</name>
</gene>
<dbReference type="GO" id="GO:0071973">
    <property type="term" value="P:bacterial-type flagellum-dependent cell motility"/>
    <property type="evidence" value="ECO:0007669"/>
    <property type="project" value="InterPro"/>
</dbReference>
<comment type="caution">
    <text evidence="2">The sequence shown here is derived from an EMBL/GenBank/DDBJ whole genome shotgun (WGS) entry which is preliminary data.</text>
</comment>
<dbReference type="GO" id="GO:0009424">
    <property type="term" value="C:bacterial-type flagellum hook"/>
    <property type="evidence" value="ECO:0007669"/>
    <property type="project" value="InterPro"/>
</dbReference>
<organism evidence="2">
    <name type="scientific">marine sediment metagenome</name>
    <dbReference type="NCBI Taxonomy" id="412755"/>
    <lineage>
        <taxon>unclassified sequences</taxon>
        <taxon>metagenomes</taxon>
        <taxon>ecological metagenomes</taxon>
    </lineage>
</organism>
<evidence type="ECO:0000259" key="1">
    <source>
        <dbReference type="Pfam" id="PF00669"/>
    </source>
</evidence>
<sequence>MAGWGTIYNNTSFALRRQAGELARLQEQAASGARINRVSDAPSDAYRVMRLRAQIDSFQVYSKNLGEVSRVLELSNNVLIKASTRITSVKQLLTQVASGTYGPVARATVAEQIDAILEEVLSLANTKSLGRYILGGTSSSAAPFVARRSDGSITAVDYQGSQDELLVPVAPGVEYVGLLTGDSAFRQEDRQAPVFMGATGAMPGTATSTVRGDVHLTATHTLTSYSGGSGLAAGTSSAGGDTILGAHVLTIIVARGENTIRLDGGEPVTFQGTEQDLQVTGPAGEVVHVNLESWAGFEGDITITGTGKLTIDNSDSFTNLTSFTDNVAVTDSGTGRILYVDTTDVLRTGTEPVRVAGTHDLFGVLINARDLLANDRNLSTGKQLELLGHALTALDSVQQVVLTKGTSAGARLQAMDALKQSMETIENSAS</sequence>
<proteinExistence type="predicted"/>
<evidence type="ECO:0000313" key="2">
    <source>
        <dbReference type="EMBL" id="KKL53423.1"/>
    </source>
</evidence>
<dbReference type="InterPro" id="IPR001029">
    <property type="entry name" value="Flagellin_N"/>
</dbReference>
<dbReference type="PANTHER" id="PTHR42792">
    <property type="entry name" value="FLAGELLIN"/>
    <property type="match status" value="1"/>
</dbReference>
<dbReference type="EMBL" id="LAZR01031549">
    <property type="protein sequence ID" value="KKL53423.1"/>
    <property type="molecule type" value="Genomic_DNA"/>
</dbReference>
<name>A0A0F9CVN9_9ZZZZ</name>
<dbReference type="PANTHER" id="PTHR42792:SF1">
    <property type="entry name" value="FLAGELLAR HOOK-ASSOCIATED PROTEIN 3"/>
    <property type="match status" value="1"/>
</dbReference>
<feature type="domain" description="Flagellin N-terminal" evidence="1">
    <location>
        <begin position="8"/>
        <end position="137"/>
    </location>
</feature>
<dbReference type="GO" id="GO:0005198">
    <property type="term" value="F:structural molecule activity"/>
    <property type="evidence" value="ECO:0007669"/>
    <property type="project" value="InterPro"/>
</dbReference>
<dbReference type="Pfam" id="PF00669">
    <property type="entry name" value="Flagellin_N"/>
    <property type="match status" value="1"/>
</dbReference>
<dbReference type="AlphaFoldDB" id="A0A0F9CVN9"/>
<dbReference type="SUPFAM" id="SSF64518">
    <property type="entry name" value="Phase 1 flagellin"/>
    <property type="match status" value="1"/>
</dbReference>
<dbReference type="InterPro" id="IPR013384">
    <property type="entry name" value="Flagell_FlgL"/>
</dbReference>
<feature type="non-terminal residue" evidence="2">
    <location>
        <position position="430"/>
    </location>
</feature>
<dbReference type="InterPro" id="IPR001492">
    <property type="entry name" value="Flagellin"/>
</dbReference>
<dbReference type="NCBIfam" id="TIGR02550">
    <property type="entry name" value="flagell_flgL"/>
    <property type="match status" value="1"/>
</dbReference>
<reference evidence="2" key="1">
    <citation type="journal article" date="2015" name="Nature">
        <title>Complex archaea that bridge the gap between prokaryotes and eukaryotes.</title>
        <authorList>
            <person name="Spang A."/>
            <person name="Saw J.H."/>
            <person name="Jorgensen S.L."/>
            <person name="Zaremba-Niedzwiedzka K."/>
            <person name="Martijn J."/>
            <person name="Lind A.E."/>
            <person name="van Eijk R."/>
            <person name="Schleper C."/>
            <person name="Guy L."/>
            <person name="Ettema T.J."/>
        </authorList>
    </citation>
    <scope>NUCLEOTIDE SEQUENCE</scope>
</reference>
<protein>
    <recommendedName>
        <fullName evidence="1">Flagellin N-terminal domain-containing protein</fullName>
    </recommendedName>
</protein>
<dbReference type="Gene3D" id="1.20.1330.10">
    <property type="entry name" value="f41 fragment of flagellin, N-terminal domain"/>
    <property type="match status" value="1"/>
</dbReference>
<accession>A0A0F9CVN9</accession>